<evidence type="ECO:0000313" key="2">
    <source>
        <dbReference type="Proteomes" id="UP000320735"/>
    </source>
</evidence>
<dbReference type="AlphaFoldDB" id="A0A5C6BN40"/>
<evidence type="ECO:0000313" key="1">
    <source>
        <dbReference type="EMBL" id="TWU11954.1"/>
    </source>
</evidence>
<dbReference type="Proteomes" id="UP000320735">
    <property type="component" value="Unassembled WGS sequence"/>
</dbReference>
<name>A0A5C6BN40_9PLAN</name>
<organism evidence="1 2">
    <name type="scientific">Symmachiella macrocystis</name>
    <dbReference type="NCBI Taxonomy" id="2527985"/>
    <lineage>
        <taxon>Bacteria</taxon>
        <taxon>Pseudomonadati</taxon>
        <taxon>Planctomycetota</taxon>
        <taxon>Planctomycetia</taxon>
        <taxon>Planctomycetales</taxon>
        <taxon>Planctomycetaceae</taxon>
        <taxon>Symmachiella</taxon>
    </lineage>
</organism>
<comment type="caution">
    <text evidence="1">The sequence shown here is derived from an EMBL/GenBank/DDBJ whole genome shotgun (WGS) entry which is preliminary data.</text>
</comment>
<sequence>MANTSEDMTPVDNGGDFRVVVFATADDPHQFRDLLVQQLSMHPTDAMILVHSTPGILPEHLDREQAEQLVAAIEKMGIAAEVISTSDIPDFTRAPQVHNVHLGDEGLSILGPSGQQSALISWNDVEMISVGQIPGELTRHYFFDNDVTFTASRRRYIAPDEVAGTATMVLWLLCDKCRQGFRIEKTHMNFSELGARMTASASANFHLFVQEIAARSTSAFLTPATHTFLGHGSLRHVQFSSDQDLERYTAFHLILRERLRQLEAN</sequence>
<accession>A0A5C6BN40</accession>
<gene>
    <name evidence="1" type="ORF">CA54_07660</name>
</gene>
<proteinExistence type="predicted"/>
<keyword evidence="2" id="KW-1185">Reference proteome</keyword>
<dbReference type="RefSeq" id="WP_146369488.1">
    <property type="nucleotide sequence ID" value="NZ_SJPP01000001.1"/>
</dbReference>
<dbReference type="OrthoDB" id="259942at2"/>
<protein>
    <submittedName>
        <fullName evidence="1">Uncharacterized protein</fullName>
    </submittedName>
</protein>
<dbReference type="EMBL" id="SJPP01000001">
    <property type="protein sequence ID" value="TWU11954.1"/>
    <property type="molecule type" value="Genomic_DNA"/>
</dbReference>
<reference evidence="1 2" key="1">
    <citation type="submission" date="2019-02" db="EMBL/GenBank/DDBJ databases">
        <title>Deep-cultivation of Planctomycetes and their phenomic and genomic characterization uncovers novel biology.</title>
        <authorList>
            <person name="Wiegand S."/>
            <person name="Jogler M."/>
            <person name="Boedeker C."/>
            <person name="Pinto D."/>
            <person name="Vollmers J."/>
            <person name="Rivas-Marin E."/>
            <person name="Kohn T."/>
            <person name="Peeters S.H."/>
            <person name="Heuer A."/>
            <person name="Rast P."/>
            <person name="Oberbeckmann S."/>
            <person name="Bunk B."/>
            <person name="Jeske O."/>
            <person name="Meyerdierks A."/>
            <person name="Storesund J.E."/>
            <person name="Kallscheuer N."/>
            <person name="Luecker S."/>
            <person name="Lage O.M."/>
            <person name="Pohl T."/>
            <person name="Merkel B.J."/>
            <person name="Hornburger P."/>
            <person name="Mueller R.-W."/>
            <person name="Bruemmer F."/>
            <person name="Labrenz M."/>
            <person name="Spormann A.M."/>
            <person name="Op Den Camp H."/>
            <person name="Overmann J."/>
            <person name="Amann R."/>
            <person name="Jetten M.S.M."/>
            <person name="Mascher T."/>
            <person name="Medema M.H."/>
            <person name="Devos D.P."/>
            <person name="Kaster A.-K."/>
            <person name="Ovreas L."/>
            <person name="Rohde M."/>
            <person name="Galperin M.Y."/>
            <person name="Jogler C."/>
        </authorList>
    </citation>
    <scope>NUCLEOTIDE SEQUENCE [LARGE SCALE GENOMIC DNA]</scope>
    <source>
        <strain evidence="1 2">CA54</strain>
    </source>
</reference>